<accession>A0A975G2H6</accession>
<keyword evidence="3" id="KW-1185">Reference proteome</keyword>
<organism evidence="2 3">
    <name type="scientific">Phenylobacterium montanum</name>
    <dbReference type="NCBI Taxonomy" id="2823693"/>
    <lineage>
        <taxon>Bacteria</taxon>
        <taxon>Pseudomonadati</taxon>
        <taxon>Pseudomonadota</taxon>
        <taxon>Alphaproteobacteria</taxon>
        <taxon>Caulobacterales</taxon>
        <taxon>Caulobacteraceae</taxon>
        <taxon>Phenylobacterium</taxon>
    </lineage>
</organism>
<dbReference type="Pfam" id="PF14534">
    <property type="entry name" value="DUF4440"/>
    <property type="match status" value="1"/>
</dbReference>
<protein>
    <submittedName>
        <fullName evidence="2">DUF4440 domain-containing protein</fullName>
    </submittedName>
</protein>
<proteinExistence type="predicted"/>
<gene>
    <name evidence="2" type="ORF">KCG34_07355</name>
</gene>
<evidence type="ECO:0000259" key="1">
    <source>
        <dbReference type="Pfam" id="PF14534"/>
    </source>
</evidence>
<reference evidence="2" key="1">
    <citation type="submission" date="2021-04" db="EMBL/GenBank/DDBJ databases">
        <title>The complete genome sequence of Caulobacter sp. S6.</title>
        <authorList>
            <person name="Tang Y."/>
            <person name="Ouyang W."/>
            <person name="Liu Q."/>
            <person name="Huang B."/>
            <person name="Guo Z."/>
            <person name="Lei P."/>
        </authorList>
    </citation>
    <scope>NUCLEOTIDE SEQUENCE</scope>
    <source>
        <strain evidence="2">S6</strain>
    </source>
</reference>
<dbReference type="Gene3D" id="3.10.450.50">
    <property type="match status" value="1"/>
</dbReference>
<feature type="domain" description="DUF4440" evidence="1">
    <location>
        <begin position="82"/>
        <end position="191"/>
    </location>
</feature>
<dbReference type="RefSeq" id="WP_211939732.1">
    <property type="nucleotide sequence ID" value="NZ_CP073078.1"/>
</dbReference>
<dbReference type="InterPro" id="IPR032710">
    <property type="entry name" value="NTF2-like_dom_sf"/>
</dbReference>
<dbReference type="AlphaFoldDB" id="A0A975G2H6"/>
<name>A0A975G2H6_9CAUL</name>
<dbReference type="SUPFAM" id="SSF54427">
    <property type="entry name" value="NTF2-like"/>
    <property type="match status" value="1"/>
</dbReference>
<dbReference type="KEGG" id="caul:KCG34_07355"/>
<dbReference type="EMBL" id="CP073078">
    <property type="protein sequence ID" value="QUD89680.1"/>
    <property type="molecule type" value="Genomic_DNA"/>
</dbReference>
<dbReference type="Proteomes" id="UP000676409">
    <property type="component" value="Chromosome"/>
</dbReference>
<evidence type="ECO:0000313" key="3">
    <source>
        <dbReference type="Proteomes" id="UP000676409"/>
    </source>
</evidence>
<dbReference type="InterPro" id="IPR027843">
    <property type="entry name" value="DUF4440"/>
</dbReference>
<sequence length="206" mass="21683">MAAEQLGKLRSLRRRWGSNRLSAEVLKPKPAAAAHRSGKQMTLEISWRLGATALLLFGMAGCAKPAPAVDVAKETAAINAEIAAVNAAAKARDPAKLVAFDADDVVAYDVGLAPVKSKAEDLAANKEFFKDPAANFSLTVDRTVIGQSGDIAYQTGSYVQDGTDPATHKVEHGVGNWIGTYRKVADGSWQITAFAQAPATVPPAKP</sequence>
<evidence type="ECO:0000313" key="2">
    <source>
        <dbReference type="EMBL" id="QUD89680.1"/>
    </source>
</evidence>